<evidence type="ECO:0000313" key="2">
    <source>
        <dbReference type="EMBL" id="KAJ7082273.1"/>
    </source>
</evidence>
<organism evidence="2 3">
    <name type="scientific">Mycena belliarum</name>
    <dbReference type="NCBI Taxonomy" id="1033014"/>
    <lineage>
        <taxon>Eukaryota</taxon>
        <taxon>Fungi</taxon>
        <taxon>Dikarya</taxon>
        <taxon>Basidiomycota</taxon>
        <taxon>Agaricomycotina</taxon>
        <taxon>Agaricomycetes</taxon>
        <taxon>Agaricomycetidae</taxon>
        <taxon>Agaricales</taxon>
        <taxon>Marasmiineae</taxon>
        <taxon>Mycenaceae</taxon>
        <taxon>Mycena</taxon>
    </lineage>
</organism>
<name>A0AAD6XMX2_9AGAR</name>
<feature type="compositionally biased region" description="Basic residues" evidence="1">
    <location>
        <begin position="59"/>
        <end position="76"/>
    </location>
</feature>
<feature type="compositionally biased region" description="Polar residues" evidence="1">
    <location>
        <begin position="234"/>
        <end position="245"/>
    </location>
</feature>
<feature type="region of interest" description="Disordered" evidence="1">
    <location>
        <begin position="215"/>
        <end position="257"/>
    </location>
</feature>
<reference evidence="2" key="1">
    <citation type="submission" date="2023-03" db="EMBL/GenBank/DDBJ databases">
        <title>Massive genome expansion in bonnet fungi (Mycena s.s.) driven by repeated elements and novel gene families across ecological guilds.</title>
        <authorList>
            <consortium name="Lawrence Berkeley National Laboratory"/>
            <person name="Harder C.B."/>
            <person name="Miyauchi S."/>
            <person name="Viragh M."/>
            <person name="Kuo A."/>
            <person name="Thoen E."/>
            <person name="Andreopoulos B."/>
            <person name="Lu D."/>
            <person name="Skrede I."/>
            <person name="Drula E."/>
            <person name="Henrissat B."/>
            <person name="Morin E."/>
            <person name="Kohler A."/>
            <person name="Barry K."/>
            <person name="LaButti K."/>
            <person name="Morin E."/>
            <person name="Salamov A."/>
            <person name="Lipzen A."/>
            <person name="Mereny Z."/>
            <person name="Hegedus B."/>
            <person name="Baldrian P."/>
            <person name="Stursova M."/>
            <person name="Weitz H."/>
            <person name="Taylor A."/>
            <person name="Grigoriev I.V."/>
            <person name="Nagy L.G."/>
            <person name="Martin F."/>
            <person name="Kauserud H."/>
        </authorList>
    </citation>
    <scope>NUCLEOTIDE SEQUENCE</scope>
    <source>
        <strain evidence="2">CBHHK173m</strain>
    </source>
</reference>
<dbReference type="AlphaFoldDB" id="A0AAD6XMX2"/>
<keyword evidence="3" id="KW-1185">Reference proteome</keyword>
<dbReference type="Proteomes" id="UP001222325">
    <property type="component" value="Unassembled WGS sequence"/>
</dbReference>
<sequence length="257" mass="27879">MPKPYFCRYDARWAATVSVVSSVSVATVSVAFTRPGNDGLTSGKPSPVGVQSWSGRVSHSQRHGRAGVGARRHSPSRSRSLFPAARTLASIVGCHSGQQVINVRGPGPEAAEARLACACGHQDFRRLGICTVEWWVRESARERGVEAGTGPGRVAAEVGARRRTAGLELEVGHRRAEERRGEAENKGYEVQKEAPELCRPIRLLWSLLDNGTVFSNKPKPKSLNNDSPSHRHNGSTPSIEHTTPSPAHHSGMTVWMQ</sequence>
<dbReference type="EMBL" id="JARJCN010000046">
    <property type="protein sequence ID" value="KAJ7082273.1"/>
    <property type="molecule type" value="Genomic_DNA"/>
</dbReference>
<evidence type="ECO:0000256" key="1">
    <source>
        <dbReference type="SAM" id="MobiDB-lite"/>
    </source>
</evidence>
<accession>A0AAD6XMX2</accession>
<proteinExistence type="predicted"/>
<protein>
    <submittedName>
        <fullName evidence="2">Uncharacterized protein</fullName>
    </submittedName>
</protein>
<gene>
    <name evidence="2" type="ORF">B0H15DRAFT_803361</name>
</gene>
<evidence type="ECO:0000313" key="3">
    <source>
        <dbReference type="Proteomes" id="UP001222325"/>
    </source>
</evidence>
<feature type="region of interest" description="Disordered" evidence="1">
    <location>
        <begin position="56"/>
        <end position="79"/>
    </location>
</feature>
<comment type="caution">
    <text evidence="2">The sequence shown here is derived from an EMBL/GenBank/DDBJ whole genome shotgun (WGS) entry which is preliminary data.</text>
</comment>